<gene>
    <name evidence="9" type="ORF">NIDE1142</name>
</gene>
<evidence type="ECO:0000256" key="1">
    <source>
        <dbReference type="ARBA" id="ARBA00008031"/>
    </source>
</evidence>
<dbReference type="SFLD" id="SFLDF00009">
    <property type="entry name" value="o-succinylbenzoate_synthase"/>
    <property type="match status" value="1"/>
</dbReference>
<feature type="binding site" evidence="6">
    <location>
        <position position="227"/>
    </location>
    <ligand>
        <name>Mg(2+)</name>
        <dbReference type="ChEBI" id="CHEBI:18420"/>
    </ligand>
</feature>
<dbReference type="Pfam" id="PF02746">
    <property type="entry name" value="MR_MLE_N"/>
    <property type="match status" value="1"/>
</dbReference>
<dbReference type="SFLD" id="SFLDS00001">
    <property type="entry name" value="Enolase"/>
    <property type="match status" value="1"/>
</dbReference>
<keyword evidence="3 6" id="KW-0460">Magnesium</keyword>
<dbReference type="SFLD" id="SFLDG00180">
    <property type="entry name" value="muconate_cycloisomerase"/>
    <property type="match status" value="1"/>
</dbReference>
<keyword evidence="4 7" id="KW-0413">Isomerase</keyword>
<feature type="domain" description="Mandelate racemase/muconate lactonizing enzyme C-terminal" evidence="8">
    <location>
        <begin position="151"/>
        <end position="248"/>
    </location>
</feature>
<dbReference type="GO" id="GO:0016855">
    <property type="term" value="F:racemase and epimerase activity, acting on amino acids and derivatives"/>
    <property type="evidence" value="ECO:0007669"/>
    <property type="project" value="UniProtKB-UniRule"/>
</dbReference>
<dbReference type="PANTHER" id="PTHR48073:SF2">
    <property type="entry name" value="O-SUCCINYLBENZOATE SYNTHASE"/>
    <property type="match status" value="1"/>
</dbReference>
<evidence type="ECO:0000256" key="6">
    <source>
        <dbReference type="PIRSR" id="PIRSR634603-3"/>
    </source>
</evidence>
<evidence type="ECO:0000256" key="4">
    <source>
        <dbReference type="ARBA" id="ARBA00023235"/>
    </source>
</evidence>
<dbReference type="Gene3D" id="3.20.20.120">
    <property type="entry name" value="Enolase-like C-terminal domain"/>
    <property type="match status" value="1"/>
</dbReference>
<dbReference type="InterPro" id="IPR013341">
    <property type="entry name" value="Mandelate_racemase_N_dom"/>
</dbReference>
<dbReference type="SMART" id="SM00922">
    <property type="entry name" value="MR_MLE"/>
    <property type="match status" value="1"/>
</dbReference>
<dbReference type="KEGG" id="nde:NIDE1142"/>
<reference evidence="9 10" key="1">
    <citation type="journal article" date="2010" name="Proc. Natl. Acad. Sci. U.S.A.">
        <title>A Nitrospira metagenome illuminates the physiology and evolution of globally important nitrite-oxidizing bacteria.</title>
        <authorList>
            <person name="Lucker S."/>
            <person name="Wagner M."/>
            <person name="Maixner F."/>
            <person name="Pelletier E."/>
            <person name="Koch H."/>
            <person name="Vacherie B."/>
            <person name="Rattei T."/>
            <person name="Sinninghe Damste J."/>
            <person name="Spieck E."/>
            <person name="Le Paslier D."/>
            <person name="Daims H."/>
        </authorList>
    </citation>
    <scope>NUCLEOTIDE SEQUENCE [LARGE SCALE GENOMIC DNA]</scope>
</reference>
<dbReference type="GO" id="GO:0046872">
    <property type="term" value="F:metal ion binding"/>
    <property type="evidence" value="ECO:0007669"/>
    <property type="project" value="UniProtKB-KW"/>
</dbReference>
<dbReference type="HOGENOM" id="CLU_030273_4_1_0"/>
<dbReference type="InterPro" id="IPR034603">
    <property type="entry name" value="Dipeptide_epimerase"/>
</dbReference>
<dbReference type="Gene3D" id="3.30.390.10">
    <property type="entry name" value="Enolase-like, N-terminal domain"/>
    <property type="match status" value="1"/>
</dbReference>
<dbReference type="SUPFAM" id="SSF51604">
    <property type="entry name" value="Enolase C-terminal domain-like"/>
    <property type="match status" value="1"/>
</dbReference>
<evidence type="ECO:0000256" key="7">
    <source>
        <dbReference type="RuleBase" id="RU366006"/>
    </source>
</evidence>
<evidence type="ECO:0000313" key="9">
    <source>
        <dbReference type="EMBL" id="CBK40900.1"/>
    </source>
</evidence>
<evidence type="ECO:0000259" key="8">
    <source>
        <dbReference type="SMART" id="SM00922"/>
    </source>
</evidence>
<proteinExistence type="inferred from homology"/>
<dbReference type="InterPro" id="IPR029017">
    <property type="entry name" value="Enolase-like_N"/>
</dbReference>
<feature type="active site" description="Proton acceptor; specific for (S)-substrate epimerization" evidence="5">
    <location>
        <position position="276"/>
    </location>
</feature>
<feature type="binding site" evidence="6">
    <location>
        <position position="199"/>
    </location>
    <ligand>
        <name>Mg(2+)</name>
        <dbReference type="ChEBI" id="CHEBI:18420"/>
    </ligand>
</feature>
<name>D8PCE1_9BACT</name>
<sequence length="373" mass="40895">MSERNSPVNPSIIQRVEIWPVDIPITDPFVVATGSRATAQNLFMRVTLRDGTQGVGEAAPFPEVGGEDRATCFAAATELAKTMIGQSVGNYESLADRLNEQASLHPAARCGLETAMLDAYCRSQHIPLWQLWGAADVRERETDITIPICSPEKTLELARGWHARGFRLFKMKVGTDVEQDIRRLQAVHNALPEIGFIGDGNQGFSREDCLRFVHGVKQFGGRLVLLEQPVVRDDLEGLQAIRHLTGIPVAADESVRSLDDAREVVRMQAADYINIKIMKTGVIDAWRIAGFTRSAGLRLMVGGMLETRIAMGCSFSLVLGLGGFDVLDLDTPLLLSSDPVTGGYRYSGPRLQPWPEGGLDMQIPCPAERITVQ</sequence>
<dbReference type="Pfam" id="PF13378">
    <property type="entry name" value="MR_MLE_C"/>
    <property type="match status" value="1"/>
</dbReference>
<feature type="binding site" evidence="6">
    <location>
        <position position="252"/>
    </location>
    <ligand>
        <name>Mg(2+)</name>
        <dbReference type="ChEBI" id="CHEBI:18420"/>
    </ligand>
</feature>
<dbReference type="Proteomes" id="UP000001660">
    <property type="component" value="Chromosome"/>
</dbReference>
<dbReference type="SUPFAM" id="SSF54826">
    <property type="entry name" value="Enolase N-terminal domain-like"/>
    <property type="match status" value="1"/>
</dbReference>
<dbReference type="CDD" id="cd03319">
    <property type="entry name" value="L-Ala-DL-Glu_epimerase"/>
    <property type="match status" value="1"/>
</dbReference>
<keyword evidence="10" id="KW-1185">Reference proteome</keyword>
<dbReference type="InterPro" id="IPR013342">
    <property type="entry name" value="Mandelate_racemase_C"/>
</dbReference>
<evidence type="ECO:0000256" key="2">
    <source>
        <dbReference type="ARBA" id="ARBA00022723"/>
    </source>
</evidence>
<accession>D8PCE1</accession>
<evidence type="ECO:0000313" key="10">
    <source>
        <dbReference type="Proteomes" id="UP000001660"/>
    </source>
</evidence>
<dbReference type="OrthoDB" id="9775391at2"/>
<dbReference type="EC" id="5.1.1.-" evidence="7"/>
<feature type="active site" description="Proton acceptor; specific for (R)-substrate epimerization" evidence="5">
    <location>
        <position position="172"/>
    </location>
</feature>
<comment type="cofactor">
    <cofactor evidence="6 7">
        <name>Mg(2+)</name>
        <dbReference type="ChEBI" id="CHEBI:18420"/>
    </cofactor>
    <text evidence="6 7">Binds 1 Mg(2+) ion per subunit.</text>
</comment>
<dbReference type="eggNOG" id="COG4948">
    <property type="taxonomic scope" value="Bacteria"/>
</dbReference>
<evidence type="ECO:0000256" key="5">
    <source>
        <dbReference type="PIRSR" id="PIRSR634603-1"/>
    </source>
</evidence>
<protein>
    <recommendedName>
        <fullName evidence="7">Dipeptide epimerase</fullName>
        <ecNumber evidence="7">5.1.1.-</ecNumber>
    </recommendedName>
</protein>
<dbReference type="InterPro" id="IPR029065">
    <property type="entry name" value="Enolase_C-like"/>
</dbReference>
<evidence type="ECO:0000256" key="3">
    <source>
        <dbReference type="ARBA" id="ARBA00022842"/>
    </source>
</evidence>
<dbReference type="InterPro" id="IPR036849">
    <property type="entry name" value="Enolase-like_C_sf"/>
</dbReference>
<dbReference type="AlphaFoldDB" id="D8PCE1"/>
<comment type="similarity">
    <text evidence="1 7">Belongs to the mandelate racemase/muconate lactonizing enzyme family.</text>
</comment>
<keyword evidence="2 6" id="KW-0479">Metal-binding</keyword>
<dbReference type="EMBL" id="FP929003">
    <property type="protein sequence ID" value="CBK40900.1"/>
    <property type="molecule type" value="Genomic_DNA"/>
</dbReference>
<dbReference type="PANTHER" id="PTHR48073">
    <property type="entry name" value="O-SUCCINYLBENZOATE SYNTHASE-RELATED"/>
    <property type="match status" value="1"/>
</dbReference>
<dbReference type="STRING" id="330214.NIDE1142"/>
<dbReference type="GO" id="GO:0006518">
    <property type="term" value="P:peptide metabolic process"/>
    <property type="evidence" value="ECO:0007669"/>
    <property type="project" value="UniProtKB-ARBA"/>
</dbReference>
<organism evidence="9 10">
    <name type="scientific">Nitrospira defluvii</name>
    <dbReference type="NCBI Taxonomy" id="330214"/>
    <lineage>
        <taxon>Bacteria</taxon>
        <taxon>Pseudomonadati</taxon>
        <taxon>Nitrospirota</taxon>
        <taxon>Nitrospiria</taxon>
        <taxon>Nitrospirales</taxon>
        <taxon>Nitrospiraceae</taxon>
        <taxon>Nitrospira</taxon>
    </lineage>
</organism>